<feature type="non-terminal residue" evidence="2">
    <location>
        <position position="1"/>
    </location>
</feature>
<protein>
    <submittedName>
        <fullName evidence="2">Uncharacterized protein</fullName>
    </submittedName>
</protein>
<comment type="caution">
    <text evidence="2">The sequence shown here is derived from an EMBL/GenBank/DDBJ whole genome shotgun (WGS) entry which is preliminary data.</text>
</comment>
<evidence type="ECO:0000256" key="1">
    <source>
        <dbReference type="SAM" id="Phobius"/>
    </source>
</evidence>
<keyword evidence="1" id="KW-0472">Membrane</keyword>
<keyword evidence="1" id="KW-1133">Transmembrane helix</keyword>
<gene>
    <name evidence="2" type="ORF">AGLY_014895</name>
</gene>
<proteinExistence type="predicted"/>
<name>A0A6G0T3C7_APHGL</name>
<dbReference type="EMBL" id="VYZN01000065">
    <property type="protein sequence ID" value="KAE9524845.1"/>
    <property type="molecule type" value="Genomic_DNA"/>
</dbReference>
<keyword evidence="3" id="KW-1185">Reference proteome</keyword>
<dbReference type="AlphaFoldDB" id="A0A6G0T3C7"/>
<sequence length="194" mass="22802">PDQCKYRKGNIRKLSDNLSNSLKRKSEKILQFPQISIIVYRTTTIISTDILLTISTVQKLLIRYGKLVNVEIHTFINNSYRYQRQDSLQYNKYGNFLGNVYILQGCHHRQLKLNDVIIGINKIAVIFIYIWITQLSFICLKFKHYGNEKQFNIVIINVLNTHIIGNKFDSLSYITTVQTRLYPIHTTWSNNNNK</sequence>
<evidence type="ECO:0000313" key="2">
    <source>
        <dbReference type="EMBL" id="KAE9524845.1"/>
    </source>
</evidence>
<accession>A0A6G0T3C7</accession>
<organism evidence="2 3">
    <name type="scientific">Aphis glycines</name>
    <name type="common">Soybean aphid</name>
    <dbReference type="NCBI Taxonomy" id="307491"/>
    <lineage>
        <taxon>Eukaryota</taxon>
        <taxon>Metazoa</taxon>
        <taxon>Ecdysozoa</taxon>
        <taxon>Arthropoda</taxon>
        <taxon>Hexapoda</taxon>
        <taxon>Insecta</taxon>
        <taxon>Pterygota</taxon>
        <taxon>Neoptera</taxon>
        <taxon>Paraneoptera</taxon>
        <taxon>Hemiptera</taxon>
        <taxon>Sternorrhyncha</taxon>
        <taxon>Aphidomorpha</taxon>
        <taxon>Aphidoidea</taxon>
        <taxon>Aphididae</taxon>
        <taxon>Aphidini</taxon>
        <taxon>Aphis</taxon>
        <taxon>Aphis</taxon>
    </lineage>
</organism>
<reference evidence="2 3" key="1">
    <citation type="submission" date="2019-08" db="EMBL/GenBank/DDBJ databases">
        <title>The genome of the soybean aphid Biotype 1, its phylome, world population structure and adaptation to the North American continent.</title>
        <authorList>
            <person name="Giordano R."/>
            <person name="Donthu R.K."/>
            <person name="Hernandez A.G."/>
            <person name="Wright C.L."/>
            <person name="Zimin A.V."/>
        </authorList>
    </citation>
    <scope>NUCLEOTIDE SEQUENCE [LARGE SCALE GENOMIC DNA]</scope>
    <source>
        <tissue evidence="2">Whole aphids</tissue>
    </source>
</reference>
<feature type="transmembrane region" description="Helical" evidence="1">
    <location>
        <begin position="116"/>
        <end position="140"/>
    </location>
</feature>
<keyword evidence="1" id="KW-0812">Transmembrane</keyword>
<dbReference type="Proteomes" id="UP000475862">
    <property type="component" value="Unassembled WGS sequence"/>
</dbReference>
<evidence type="ECO:0000313" key="3">
    <source>
        <dbReference type="Proteomes" id="UP000475862"/>
    </source>
</evidence>